<dbReference type="EMBL" id="AP027733">
    <property type="protein sequence ID" value="BDZ52337.1"/>
    <property type="molecule type" value="Genomic_DNA"/>
</dbReference>
<reference evidence="1" key="1">
    <citation type="journal article" date="2014" name="Int. J. Syst. Evol. Microbiol.">
        <title>Complete genome of a new Firmicutes species belonging to the dominant human colonic microbiota ('Ruminococcus bicirculans') reveals two chromosomes and a selective capacity to utilize plant glucans.</title>
        <authorList>
            <consortium name="NISC Comparative Sequencing Program"/>
            <person name="Wegmann U."/>
            <person name="Louis P."/>
            <person name="Goesmann A."/>
            <person name="Henrissat B."/>
            <person name="Duncan S.H."/>
            <person name="Flint H.J."/>
        </authorList>
    </citation>
    <scope>NUCLEOTIDE SEQUENCE</scope>
    <source>
        <strain evidence="1">NBRC 108728</strain>
    </source>
</reference>
<dbReference type="EMBL" id="AP027733">
    <property type="protein sequence ID" value="BDZ52904.1"/>
    <property type="molecule type" value="Genomic_DNA"/>
</dbReference>
<evidence type="ECO:0000313" key="2">
    <source>
        <dbReference type="EMBL" id="BDZ52904.1"/>
    </source>
</evidence>
<keyword evidence="3" id="KW-1185">Reference proteome</keyword>
<keyword evidence="1" id="KW-0614">Plasmid</keyword>
<reference evidence="1" key="3">
    <citation type="submission" date="2023-02" db="EMBL/GenBank/DDBJ databases">
        <authorList>
            <person name="Sun Q."/>
            <person name="Mori K."/>
        </authorList>
    </citation>
    <scope>NUCLEOTIDE SEQUENCE</scope>
    <source>
        <strain evidence="1">NBRC 108728</strain>
        <plasmid evidence="1">pNBRC108728a</plasmid>
    </source>
</reference>
<dbReference type="Proteomes" id="UP001321486">
    <property type="component" value="Plasmid pNBRC108728a"/>
</dbReference>
<reference evidence="3" key="2">
    <citation type="journal article" date="2019" name="Int. J. Syst. Evol. Microbiol.">
        <title>The Global Catalogue of Microorganisms (GCM) 10K type strain sequencing project: providing services to taxonomists for standard genome sequencing and annotation.</title>
        <authorList>
            <consortium name="The Broad Institute Genomics Platform"/>
            <consortium name="The Broad Institute Genome Sequencing Center for Infectious Disease"/>
            <person name="Wu L."/>
            <person name="Ma J."/>
        </authorList>
    </citation>
    <scope>NUCLEOTIDE SEQUENCE [LARGE SCALE GENOMIC DNA]</scope>
    <source>
        <strain evidence="3">NBRC 108728</strain>
    </source>
</reference>
<organism evidence="1 3">
    <name type="scientific">Frondihabitans sucicola</name>
    <dbReference type="NCBI Taxonomy" id="1268041"/>
    <lineage>
        <taxon>Bacteria</taxon>
        <taxon>Bacillati</taxon>
        <taxon>Actinomycetota</taxon>
        <taxon>Actinomycetes</taxon>
        <taxon>Micrococcales</taxon>
        <taxon>Microbacteriaceae</taxon>
        <taxon>Frondihabitans</taxon>
    </lineage>
</organism>
<sequence length="110" mass="12183">MTGILAPHAAFDVDAARERHEELTAELLERMRSKLVPLGRLALNAGPEERRRLFDKQAGLQEALDFALGQEGGWVGIFWALTKVADSIPQHLREGWGLAISYAAEGFRLS</sequence>
<dbReference type="RefSeq" id="WP_286347186.1">
    <property type="nucleotide sequence ID" value="NZ_AP027733.1"/>
</dbReference>
<accession>A0ABM8GV32</accession>
<proteinExistence type="predicted"/>
<evidence type="ECO:0000313" key="1">
    <source>
        <dbReference type="EMBL" id="BDZ52337.1"/>
    </source>
</evidence>
<gene>
    <name evidence="1" type="ORF">GCM10025867_45780</name>
    <name evidence="2" type="ORF">GCM10025867_51450</name>
</gene>
<evidence type="ECO:0000313" key="3">
    <source>
        <dbReference type="Proteomes" id="UP001321486"/>
    </source>
</evidence>
<protein>
    <submittedName>
        <fullName evidence="1">Uncharacterized protein</fullName>
    </submittedName>
</protein>
<geneLocation type="plasmid" evidence="1 3">
    <name>pNBRC108728a</name>
</geneLocation>
<name>A0ABM8GV32_9MICO</name>